<dbReference type="Proteomes" id="UP000023561">
    <property type="component" value="Unassembled WGS sequence"/>
</dbReference>
<gene>
    <name evidence="2" type="ORF">GCA01S_053_00210</name>
</gene>
<organism evidence="2 3">
    <name type="scientific">Parageobacillus caldoxylosilyticus NBRC 107762</name>
    <dbReference type="NCBI Taxonomy" id="1220594"/>
    <lineage>
        <taxon>Bacteria</taxon>
        <taxon>Bacillati</taxon>
        <taxon>Bacillota</taxon>
        <taxon>Bacilli</taxon>
        <taxon>Bacillales</taxon>
        <taxon>Anoxybacillaceae</taxon>
        <taxon>Saccharococcus</taxon>
    </lineage>
</organism>
<evidence type="ECO:0000313" key="3">
    <source>
        <dbReference type="Proteomes" id="UP000023561"/>
    </source>
</evidence>
<feature type="compositionally biased region" description="Basic residues" evidence="1">
    <location>
        <begin position="43"/>
        <end position="53"/>
    </location>
</feature>
<name>A0A023DHY5_9BACL</name>
<evidence type="ECO:0000256" key="1">
    <source>
        <dbReference type="SAM" id="MobiDB-lite"/>
    </source>
</evidence>
<evidence type="ECO:0000313" key="2">
    <source>
        <dbReference type="EMBL" id="GAJ40889.1"/>
    </source>
</evidence>
<feature type="region of interest" description="Disordered" evidence="1">
    <location>
        <begin position="27"/>
        <end position="64"/>
    </location>
</feature>
<accession>A0A023DHY5</accession>
<feature type="compositionally biased region" description="Polar residues" evidence="1">
    <location>
        <begin position="54"/>
        <end position="64"/>
    </location>
</feature>
<proteinExistence type="predicted"/>
<dbReference type="AlphaFoldDB" id="A0A023DHY5"/>
<dbReference type="EMBL" id="BAWO01000053">
    <property type="protein sequence ID" value="GAJ40889.1"/>
    <property type="molecule type" value="Genomic_DNA"/>
</dbReference>
<sequence>MMHKLPFINGSGGEIVTIVRGITEDERGIAMTKHTKKDGGTKQKGKNKPKHKTSGSANGQNGYH</sequence>
<comment type="caution">
    <text evidence="2">The sequence shown here is derived from an EMBL/GenBank/DDBJ whole genome shotgun (WGS) entry which is preliminary data.</text>
</comment>
<keyword evidence="3" id="KW-1185">Reference proteome</keyword>
<reference evidence="2 3" key="1">
    <citation type="submission" date="2014-04" db="EMBL/GenBank/DDBJ databases">
        <title>Whole genome shotgun sequence of Geobacillus caldoxylosilyticus NBRC 107762.</title>
        <authorList>
            <person name="Hosoyama A."/>
            <person name="Hosoyama Y."/>
            <person name="Katano-Makiyama Y."/>
            <person name="Tsuchikane K."/>
            <person name="Ohji S."/>
            <person name="Ichikawa N."/>
            <person name="Yamazoe A."/>
            <person name="Fujita N."/>
        </authorList>
    </citation>
    <scope>NUCLEOTIDE SEQUENCE [LARGE SCALE GENOMIC DNA]</scope>
    <source>
        <strain evidence="2 3">NBRC 107762</strain>
    </source>
</reference>
<protein>
    <submittedName>
        <fullName evidence="2">Uncharacterized protein</fullName>
    </submittedName>
</protein>